<dbReference type="EMBL" id="MK697702">
    <property type="protein sequence ID" value="QHR91631.1"/>
    <property type="molecule type" value="Genomic_DNA"/>
</dbReference>
<keyword evidence="1" id="KW-0496">Mitochondrion</keyword>
<protein>
    <submittedName>
        <fullName evidence="1">Uncharacterized protein</fullName>
    </submittedName>
</protein>
<evidence type="ECO:0000313" key="1">
    <source>
        <dbReference type="EMBL" id="QHR91631.1"/>
    </source>
</evidence>
<geneLocation type="mitochondrion" evidence="1"/>
<name>A0A6B9XWF1_PICSI</name>
<accession>A0A6B9XWF1</accession>
<dbReference type="AlphaFoldDB" id="A0A6B9XWF1"/>
<gene>
    <name evidence="1" type="primary">orf05698</name>
    <name evidence="1" type="ORF">Q903MT_gene5666</name>
</gene>
<sequence>MMMRFHNQLIKIRLEMGLIQYNPINGVYYPYSDSMGHGKINPDPIHVDQTRL</sequence>
<reference evidence="1" key="1">
    <citation type="submission" date="2019-03" db="EMBL/GenBank/DDBJ databases">
        <title>Largest Complete Mitochondrial Genome of a Gymnosperm, Sitka Spruce (Picea sitchensis), Indicates Complex Physical Structure.</title>
        <authorList>
            <person name="Jackman S.D."/>
            <person name="Coombe L."/>
            <person name="Warren R."/>
            <person name="Kirk H."/>
            <person name="Trinh E."/>
            <person name="McLeod T."/>
            <person name="Pleasance S."/>
            <person name="Pandoh P."/>
            <person name="Zhao Y."/>
            <person name="Coope R."/>
            <person name="Bousquet J."/>
            <person name="Bohlmann J.C."/>
            <person name="Jones S.J.M."/>
            <person name="Birol I."/>
        </authorList>
    </citation>
    <scope>NUCLEOTIDE SEQUENCE</scope>
    <source>
        <strain evidence="1">Q903</strain>
    </source>
</reference>
<organism evidence="1">
    <name type="scientific">Picea sitchensis</name>
    <name type="common">Sitka spruce</name>
    <name type="synonym">Pinus sitchensis</name>
    <dbReference type="NCBI Taxonomy" id="3332"/>
    <lineage>
        <taxon>Eukaryota</taxon>
        <taxon>Viridiplantae</taxon>
        <taxon>Streptophyta</taxon>
        <taxon>Embryophyta</taxon>
        <taxon>Tracheophyta</taxon>
        <taxon>Spermatophyta</taxon>
        <taxon>Pinopsida</taxon>
        <taxon>Pinidae</taxon>
        <taxon>Conifers I</taxon>
        <taxon>Pinales</taxon>
        <taxon>Pinaceae</taxon>
        <taxon>Picea</taxon>
    </lineage>
</organism>
<proteinExistence type="predicted"/>